<dbReference type="GO" id="GO:0043139">
    <property type="term" value="F:5'-3' DNA helicase activity"/>
    <property type="evidence" value="ECO:0007669"/>
    <property type="project" value="TreeGrafter"/>
</dbReference>
<keyword evidence="1" id="KW-0547">Nucleotide-binding</keyword>
<dbReference type="SUPFAM" id="SSF52540">
    <property type="entry name" value="P-loop containing nucleoside triphosphate hydrolases"/>
    <property type="match status" value="1"/>
</dbReference>
<dbReference type="Proteomes" id="UP000472260">
    <property type="component" value="Unassembled WGS sequence"/>
</dbReference>
<keyword evidence="4" id="KW-0067">ATP-binding</keyword>
<dbReference type="GO" id="GO:0016787">
    <property type="term" value="F:hydrolase activity"/>
    <property type="evidence" value="ECO:0007669"/>
    <property type="project" value="UniProtKB-KW"/>
</dbReference>
<evidence type="ECO:0000259" key="5">
    <source>
        <dbReference type="Pfam" id="PF13087"/>
    </source>
</evidence>
<dbReference type="CDD" id="cd18808">
    <property type="entry name" value="SF1_C_Upf1"/>
    <property type="match status" value="1"/>
</dbReference>
<dbReference type="InterPro" id="IPR027417">
    <property type="entry name" value="P-loop_NTPase"/>
</dbReference>
<evidence type="ECO:0000256" key="3">
    <source>
        <dbReference type="ARBA" id="ARBA00022806"/>
    </source>
</evidence>
<sequence>MLDTQYRMHEEICRFPSEEFYKGILKSGAERGPRYLLNKYGLPTAILFGHVQGKEHSLVISTEKGNENSVANTEEAEQAVSQSLMLLSSGVAPEHIAILTPYNAQVSEIKKTAEKSGIANVTVCTIMKSQGSEWPYVIVSTVRSCSISDIESDRPSKAWLGKRLGFITDPNQVNVAITRAQDGLCILGKHTLLRCCELWKRLQDHYYRAHCVVNPASDIKVQSRRLRGE</sequence>
<accession>A0A671SFC6</accession>
<proteinExistence type="predicted"/>
<evidence type="ECO:0000256" key="2">
    <source>
        <dbReference type="ARBA" id="ARBA00022801"/>
    </source>
</evidence>
<dbReference type="Gene3D" id="3.40.50.300">
    <property type="entry name" value="P-loop containing nucleotide triphosphate hydrolases"/>
    <property type="match status" value="1"/>
</dbReference>
<protein>
    <recommendedName>
        <fullName evidence="5">DNA2/NAM7 helicase-like C-terminal domain-containing protein</fullName>
    </recommendedName>
</protein>
<evidence type="ECO:0000313" key="7">
    <source>
        <dbReference type="Proteomes" id="UP000472260"/>
    </source>
</evidence>
<organism evidence="6 7">
    <name type="scientific">Sinocyclocheilus anshuiensis</name>
    <dbReference type="NCBI Taxonomy" id="1608454"/>
    <lineage>
        <taxon>Eukaryota</taxon>
        <taxon>Metazoa</taxon>
        <taxon>Chordata</taxon>
        <taxon>Craniata</taxon>
        <taxon>Vertebrata</taxon>
        <taxon>Euteleostomi</taxon>
        <taxon>Actinopterygii</taxon>
        <taxon>Neopterygii</taxon>
        <taxon>Teleostei</taxon>
        <taxon>Ostariophysi</taxon>
        <taxon>Cypriniformes</taxon>
        <taxon>Cyprinidae</taxon>
        <taxon>Cyprininae</taxon>
        <taxon>Sinocyclocheilus</taxon>
    </lineage>
</organism>
<reference evidence="6" key="2">
    <citation type="submission" date="2025-09" db="UniProtKB">
        <authorList>
            <consortium name="Ensembl"/>
        </authorList>
    </citation>
    <scope>IDENTIFICATION</scope>
</reference>
<keyword evidence="7" id="KW-1185">Reference proteome</keyword>
<evidence type="ECO:0000313" key="6">
    <source>
        <dbReference type="Ensembl" id="ENSSANP00000094977.1"/>
    </source>
</evidence>
<evidence type="ECO:0000256" key="4">
    <source>
        <dbReference type="ARBA" id="ARBA00022840"/>
    </source>
</evidence>
<evidence type="ECO:0000256" key="1">
    <source>
        <dbReference type="ARBA" id="ARBA00022741"/>
    </source>
</evidence>
<feature type="domain" description="DNA2/NAM7 helicase-like C-terminal" evidence="5">
    <location>
        <begin position="1"/>
        <end position="190"/>
    </location>
</feature>
<keyword evidence="2" id="KW-0378">Hydrolase</keyword>
<keyword evidence="3" id="KW-0347">Helicase</keyword>
<dbReference type="InterPro" id="IPR041679">
    <property type="entry name" value="DNA2/NAM7-like_C"/>
</dbReference>
<dbReference type="PANTHER" id="PTHR43788">
    <property type="entry name" value="DNA2/NAM7 HELICASE FAMILY MEMBER"/>
    <property type="match status" value="1"/>
</dbReference>
<dbReference type="PANTHER" id="PTHR43788:SF16">
    <property type="entry name" value="HELICASE WITH ZINC FINGER 2"/>
    <property type="match status" value="1"/>
</dbReference>
<reference evidence="6" key="1">
    <citation type="submission" date="2025-08" db="UniProtKB">
        <authorList>
            <consortium name="Ensembl"/>
        </authorList>
    </citation>
    <scope>IDENTIFICATION</scope>
</reference>
<dbReference type="Pfam" id="PF13087">
    <property type="entry name" value="AAA_12"/>
    <property type="match status" value="1"/>
</dbReference>
<dbReference type="FunFam" id="3.40.50.300:FF:001313">
    <property type="entry name" value="Helicase with zinc finger domain 2"/>
    <property type="match status" value="1"/>
</dbReference>
<dbReference type="InterPro" id="IPR047187">
    <property type="entry name" value="SF1_C_Upf1"/>
</dbReference>
<dbReference type="InterPro" id="IPR050534">
    <property type="entry name" value="Coronavir_polyprotein_1ab"/>
</dbReference>
<name>A0A671SFC6_9TELE</name>
<dbReference type="AlphaFoldDB" id="A0A671SFC6"/>
<dbReference type="Ensembl" id="ENSSANT00000100851.1">
    <property type="protein sequence ID" value="ENSSANP00000094977.1"/>
    <property type="gene ID" value="ENSSANG00000046797.1"/>
</dbReference>
<dbReference type="GO" id="GO:0005524">
    <property type="term" value="F:ATP binding"/>
    <property type="evidence" value="ECO:0007669"/>
    <property type="project" value="UniProtKB-KW"/>
</dbReference>